<dbReference type="InParanoid" id="A0A7J7D4K8"/>
<evidence type="ECO:0000313" key="7">
    <source>
        <dbReference type="EMBL" id="KAF5740996.1"/>
    </source>
</evidence>
<keyword evidence="1" id="KW-0479">Metal-binding</keyword>
<dbReference type="GO" id="GO:0008270">
    <property type="term" value="F:zinc ion binding"/>
    <property type="evidence" value="ECO:0007669"/>
    <property type="project" value="UniProtKB-KW"/>
</dbReference>
<dbReference type="PROSITE" id="PS51141">
    <property type="entry name" value="ZF_SBP"/>
    <property type="match status" value="1"/>
</dbReference>
<sequence length="231" mass="26695">MEDIGAQVAPSIFFQSTFSSRFCEVPPMARKRDLSYQIPNFPHQQFAQNPMDNWSPKSWEWDNVRFLAKPLDSETLQLGTATTDQMKKFQGLKKKNTVEEEDGSLRLNLGGGLNSVEEPVSRPNKRVRSGSPGSSSYPMCQVDDCKQDLSNAKDYHRRHKVCELHSKSSKSLVGKQMQRFCQQCSRWPFLHFFLKRIFCQCKISLPLKLQLVGQMRNLMFFSFSNDREIRG</sequence>
<evidence type="ECO:0000256" key="1">
    <source>
        <dbReference type="ARBA" id="ARBA00022723"/>
    </source>
</evidence>
<evidence type="ECO:0000256" key="3">
    <source>
        <dbReference type="ARBA" id="ARBA00022833"/>
    </source>
</evidence>
<dbReference type="GO" id="GO:0003677">
    <property type="term" value="F:DNA binding"/>
    <property type="evidence" value="ECO:0007669"/>
    <property type="project" value="InterPro"/>
</dbReference>
<keyword evidence="8" id="KW-1185">Reference proteome</keyword>
<organism evidence="7 8">
    <name type="scientific">Tripterygium wilfordii</name>
    <name type="common">Thunder God vine</name>
    <dbReference type="NCBI Taxonomy" id="458696"/>
    <lineage>
        <taxon>Eukaryota</taxon>
        <taxon>Viridiplantae</taxon>
        <taxon>Streptophyta</taxon>
        <taxon>Embryophyta</taxon>
        <taxon>Tracheophyta</taxon>
        <taxon>Spermatophyta</taxon>
        <taxon>Magnoliopsida</taxon>
        <taxon>eudicotyledons</taxon>
        <taxon>Gunneridae</taxon>
        <taxon>Pentapetalae</taxon>
        <taxon>rosids</taxon>
        <taxon>fabids</taxon>
        <taxon>Celastrales</taxon>
        <taxon>Celastraceae</taxon>
        <taxon>Tripterygium</taxon>
    </lineage>
</organism>
<dbReference type="InterPro" id="IPR004333">
    <property type="entry name" value="SBP_dom"/>
</dbReference>
<feature type="domain" description="SBP-type" evidence="6">
    <location>
        <begin position="137"/>
        <end position="213"/>
    </location>
</feature>
<dbReference type="PANTHER" id="PTHR31251:SF110">
    <property type="entry name" value="SQUAMOSA PROMOTER-BINDING-LIKE PROTEIN 14"/>
    <property type="match status" value="1"/>
</dbReference>
<name>A0A7J7D4K8_TRIWF</name>
<evidence type="ECO:0000256" key="2">
    <source>
        <dbReference type="ARBA" id="ARBA00022771"/>
    </source>
</evidence>
<dbReference type="EMBL" id="JAAARO010000011">
    <property type="protein sequence ID" value="KAF5740996.1"/>
    <property type="molecule type" value="Genomic_DNA"/>
</dbReference>
<dbReference type="PANTHER" id="PTHR31251">
    <property type="entry name" value="SQUAMOSA PROMOTER-BINDING-LIKE PROTEIN 4"/>
    <property type="match status" value="1"/>
</dbReference>
<dbReference type="Proteomes" id="UP000593562">
    <property type="component" value="Unassembled WGS sequence"/>
</dbReference>
<dbReference type="Gene3D" id="4.10.1100.10">
    <property type="entry name" value="Transcription factor, SBP-box domain"/>
    <property type="match status" value="1"/>
</dbReference>
<dbReference type="Pfam" id="PF03110">
    <property type="entry name" value="SBP"/>
    <property type="match status" value="1"/>
</dbReference>
<dbReference type="SUPFAM" id="SSF103612">
    <property type="entry name" value="SBT domain"/>
    <property type="match status" value="1"/>
</dbReference>
<gene>
    <name evidence="7" type="ORF">HS088_TW11G01078</name>
</gene>
<comment type="caution">
    <text evidence="7">The sequence shown here is derived from an EMBL/GenBank/DDBJ whole genome shotgun (WGS) entry which is preliminary data.</text>
</comment>
<dbReference type="GO" id="GO:0005634">
    <property type="term" value="C:nucleus"/>
    <property type="evidence" value="ECO:0007669"/>
    <property type="project" value="InterPro"/>
</dbReference>
<evidence type="ECO:0000256" key="4">
    <source>
        <dbReference type="PROSITE-ProRule" id="PRU00470"/>
    </source>
</evidence>
<evidence type="ECO:0000313" key="8">
    <source>
        <dbReference type="Proteomes" id="UP000593562"/>
    </source>
</evidence>
<evidence type="ECO:0000259" key="6">
    <source>
        <dbReference type="PROSITE" id="PS51141"/>
    </source>
</evidence>
<protein>
    <submittedName>
        <fullName evidence="7">Putative Squamosa promoter-binding protein</fullName>
    </submittedName>
</protein>
<keyword evidence="3" id="KW-0862">Zinc</keyword>
<dbReference type="AlphaFoldDB" id="A0A7J7D4K8"/>
<evidence type="ECO:0000256" key="5">
    <source>
        <dbReference type="SAM" id="MobiDB-lite"/>
    </source>
</evidence>
<accession>A0A7J7D4K8</accession>
<keyword evidence="2 4" id="KW-0863">Zinc-finger</keyword>
<feature type="region of interest" description="Disordered" evidence="5">
    <location>
        <begin position="112"/>
        <end position="136"/>
    </location>
</feature>
<dbReference type="InterPro" id="IPR036893">
    <property type="entry name" value="SBP_sf"/>
</dbReference>
<reference evidence="7 8" key="1">
    <citation type="journal article" date="2020" name="Nat. Commun.">
        <title>Genome of Tripterygium wilfordii and identification of cytochrome P450 involved in triptolide biosynthesis.</title>
        <authorList>
            <person name="Tu L."/>
            <person name="Su P."/>
            <person name="Zhang Z."/>
            <person name="Gao L."/>
            <person name="Wang J."/>
            <person name="Hu T."/>
            <person name="Zhou J."/>
            <person name="Zhang Y."/>
            <person name="Zhao Y."/>
            <person name="Liu Y."/>
            <person name="Song Y."/>
            <person name="Tong Y."/>
            <person name="Lu Y."/>
            <person name="Yang J."/>
            <person name="Xu C."/>
            <person name="Jia M."/>
            <person name="Peters R.J."/>
            <person name="Huang L."/>
            <person name="Gao W."/>
        </authorList>
    </citation>
    <scope>NUCLEOTIDE SEQUENCE [LARGE SCALE GENOMIC DNA]</scope>
    <source>
        <strain evidence="8">cv. XIE 37</strain>
        <tissue evidence="7">Leaf</tissue>
    </source>
</reference>
<dbReference type="InterPro" id="IPR044817">
    <property type="entry name" value="SBP-like"/>
</dbReference>
<proteinExistence type="predicted"/>